<feature type="transmembrane region" description="Helical" evidence="1">
    <location>
        <begin position="168"/>
        <end position="185"/>
    </location>
</feature>
<keyword evidence="1" id="KW-1133">Transmembrane helix</keyword>
<feature type="transmembrane region" description="Helical" evidence="1">
    <location>
        <begin position="312"/>
        <end position="331"/>
    </location>
</feature>
<feature type="transmembrane region" description="Helical" evidence="1">
    <location>
        <begin position="144"/>
        <end position="161"/>
    </location>
</feature>
<feature type="transmembrane region" description="Helical" evidence="1">
    <location>
        <begin position="365"/>
        <end position="386"/>
    </location>
</feature>
<feature type="transmembrane region" description="Helical" evidence="1">
    <location>
        <begin position="94"/>
        <end position="114"/>
    </location>
</feature>
<feature type="transmembrane region" description="Helical" evidence="1">
    <location>
        <begin position="283"/>
        <end position="300"/>
    </location>
</feature>
<reference evidence="2 3" key="1">
    <citation type="journal article" date="2015" name="Nature">
        <title>rRNA introns, odd ribosomes, and small enigmatic genomes across a large radiation of phyla.</title>
        <authorList>
            <person name="Brown C.T."/>
            <person name="Hug L.A."/>
            <person name="Thomas B.C."/>
            <person name="Sharon I."/>
            <person name="Castelle C.J."/>
            <person name="Singh A."/>
            <person name="Wilkins M.J."/>
            <person name="Williams K.H."/>
            <person name="Banfield J.F."/>
        </authorList>
    </citation>
    <scope>NUCLEOTIDE SEQUENCE [LARGE SCALE GENOMIC DNA]</scope>
</reference>
<dbReference type="AlphaFoldDB" id="A0A0G0GSB0"/>
<comment type="caution">
    <text evidence="2">The sequence shown here is derived from an EMBL/GenBank/DDBJ whole genome shotgun (WGS) entry which is preliminary data.</text>
</comment>
<feature type="transmembrane region" description="Helical" evidence="1">
    <location>
        <begin position="191"/>
        <end position="207"/>
    </location>
</feature>
<dbReference type="EMBL" id="LBTA01000001">
    <property type="protein sequence ID" value="KKQ33968.1"/>
    <property type="molecule type" value="Genomic_DNA"/>
</dbReference>
<keyword evidence="1" id="KW-0472">Membrane</keyword>
<evidence type="ECO:0008006" key="4">
    <source>
        <dbReference type="Google" id="ProtNLM"/>
    </source>
</evidence>
<evidence type="ECO:0000313" key="3">
    <source>
        <dbReference type="Proteomes" id="UP000034701"/>
    </source>
</evidence>
<organism evidence="2 3">
    <name type="scientific">Candidatus Nomurabacteria bacterium GW2011_GWA1_37_20</name>
    <dbReference type="NCBI Taxonomy" id="1618729"/>
    <lineage>
        <taxon>Bacteria</taxon>
        <taxon>Candidatus Nomuraibacteriota</taxon>
    </lineage>
</organism>
<evidence type="ECO:0000256" key="1">
    <source>
        <dbReference type="SAM" id="Phobius"/>
    </source>
</evidence>
<evidence type="ECO:0000313" key="2">
    <source>
        <dbReference type="EMBL" id="KKQ33968.1"/>
    </source>
</evidence>
<feature type="transmembrane region" description="Helical" evidence="1">
    <location>
        <begin position="214"/>
        <end position="232"/>
    </location>
</feature>
<feature type="transmembrane region" description="Helical" evidence="1">
    <location>
        <begin position="121"/>
        <end position="138"/>
    </location>
</feature>
<feature type="transmembrane region" description="Helical" evidence="1">
    <location>
        <begin position="337"/>
        <end position="358"/>
    </location>
</feature>
<gene>
    <name evidence="2" type="ORF">US45_C0001G0007</name>
</gene>
<keyword evidence="1" id="KW-0812">Transmembrane</keyword>
<protein>
    <recommendedName>
        <fullName evidence="4">Glycosyltransferase RgtA/B/C/D-like domain-containing protein</fullName>
    </recommendedName>
</protein>
<sequence>MRKIFKEFIKEKNFTFFLLAIVILGSIPRSIEVISGNYLFGFDQGVFFQAVKEIVVNHKPALIGTEVGGGGFFQGPGWYYLLSIPFYLWRGDPYGGMIFMLMMGILTITLSVLFGRKIFDTKTALTIGFLIAVSPAIIAQSRFIWPPFAISLLSVFFVFFLYKIFQGLGKFFILVTFIAGLMFNFETATGATLLLQLLIISPLFFIKKMVSLKFFILGLLSFLSTQISLFIFDLRHNFINVKGIINLFSNNEKNSAIDKIDLITNHVNVFRSNFLSSFQMADLLWPFLLMVLAIGLVSYFKDKRNKKTKKWLVLYLATSPLTLFIVFIFYPSIMWEWWILELMIFYCFLFGVILTYLFRNKIMRFFVVSIYIIFFLSFVNKTIFFYKNDFNDFGGVHKIKGKIEAIDYIYKDAKEKEFGLLVFTPPIYTYAYDYLIWWYGNKNYNYVPHKEKRGIFYLLMEPDPSKLWSYKGWLETVIKAGTILETKEFPSGFIVQKRVNAE</sequence>
<proteinExistence type="predicted"/>
<accession>A0A0G0GSB0</accession>
<dbReference type="Proteomes" id="UP000034701">
    <property type="component" value="Unassembled WGS sequence"/>
</dbReference>
<name>A0A0G0GSB0_9BACT</name>